<reference evidence="2" key="1">
    <citation type="submission" date="2021-01" db="EMBL/GenBank/DDBJ databases">
        <authorList>
            <person name="Corre E."/>
            <person name="Pelletier E."/>
            <person name="Niang G."/>
            <person name="Scheremetjew M."/>
            <person name="Finn R."/>
            <person name="Kale V."/>
            <person name="Holt S."/>
            <person name="Cochrane G."/>
            <person name="Meng A."/>
            <person name="Brown T."/>
            <person name="Cohen L."/>
        </authorList>
    </citation>
    <scope>NUCLEOTIDE SEQUENCE</scope>
    <source>
        <strain evidence="2">CCMP3124</strain>
    </source>
</reference>
<sequence length="99" mass="10450">MKTSEEPRRRGHSGDGTCDDEGASRVTARPTVKTARTPGRGPSEEGSAEQRGAPMALGRMRCVAVRGGLLRNRRRSSGGQQLVSGELEQSCGAETKPGL</sequence>
<feature type="region of interest" description="Disordered" evidence="1">
    <location>
        <begin position="1"/>
        <end position="59"/>
    </location>
</feature>
<feature type="region of interest" description="Disordered" evidence="1">
    <location>
        <begin position="73"/>
        <end position="99"/>
    </location>
</feature>
<gene>
    <name evidence="2" type="ORF">EAUS1353_LOCUS2162</name>
</gene>
<dbReference type="EMBL" id="HBGI01003329">
    <property type="protein sequence ID" value="CAD9240424.1"/>
    <property type="molecule type" value="Transcribed_RNA"/>
</dbReference>
<name>A0A7S1XHA5_9RHOD</name>
<evidence type="ECO:0000256" key="1">
    <source>
        <dbReference type="SAM" id="MobiDB-lite"/>
    </source>
</evidence>
<accession>A0A7S1XHA5</accession>
<organism evidence="2">
    <name type="scientific">Erythrolobus australicus</name>
    <dbReference type="NCBI Taxonomy" id="1077150"/>
    <lineage>
        <taxon>Eukaryota</taxon>
        <taxon>Rhodophyta</taxon>
        <taxon>Bangiophyceae</taxon>
        <taxon>Porphyridiales</taxon>
        <taxon>Porphyridiaceae</taxon>
        <taxon>Erythrolobus</taxon>
    </lineage>
</organism>
<evidence type="ECO:0000313" key="2">
    <source>
        <dbReference type="EMBL" id="CAD9240424.1"/>
    </source>
</evidence>
<protein>
    <submittedName>
        <fullName evidence="2">Uncharacterized protein</fullName>
    </submittedName>
</protein>
<dbReference type="AlphaFoldDB" id="A0A7S1XHA5"/>
<proteinExistence type="predicted"/>